<gene>
    <name evidence="2" type="ORF">M2350_002834</name>
</gene>
<reference evidence="2 3" key="1">
    <citation type="submission" date="2022-08" db="EMBL/GenBank/DDBJ databases">
        <title>Bacterial and archaeal communities from various locations to study Microbial Dark Matter (Phase II).</title>
        <authorList>
            <person name="Stepanauskas R."/>
        </authorList>
    </citation>
    <scope>NUCLEOTIDE SEQUENCE [LARGE SCALE GENOMIC DNA]</scope>
    <source>
        <strain evidence="2 3">PD1</strain>
    </source>
</reference>
<organism evidence="2 3">
    <name type="scientific">Candidatus Fervidibacter sacchari</name>
    <dbReference type="NCBI Taxonomy" id="1448929"/>
    <lineage>
        <taxon>Bacteria</taxon>
        <taxon>Candidatus Fervidibacterota</taxon>
        <taxon>Candidatus Fervidibacter</taxon>
    </lineage>
</organism>
<protein>
    <recommendedName>
        <fullName evidence="4">Cell division protein FtsL</fullName>
    </recommendedName>
</protein>
<keyword evidence="1" id="KW-0175">Coiled coil</keyword>
<keyword evidence="3" id="KW-1185">Reference proteome</keyword>
<evidence type="ECO:0000313" key="3">
    <source>
        <dbReference type="Proteomes" id="UP001204798"/>
    </source>
</evidence>
<proteinExistence type="predicted"/>
<evidence type="ECO:0000256" key="1">
    <source>
        <dbReference type="SAM" id="Coils"/>
    </source>
</evidence>
<dbReference type="RefSeq" id="WP_018195829.1">
    <property type="nucleotide sequence ID" value="NZ_CP130454.1"/>
</dbReference>
<dbReference type="EMBL" id="JANUCP010000005">
    <property type="protein sequence ID" value="MCS3920405.1"/>
    <property type="molecule type" value="Genomic_DNA"/>
</dbReference>
<accession>A0ABT2ER16</accession>
<evidence type="ECO:0000313" key="2">
    <source>
        <dbReference type="EMBL" id="MCS3920405.1"/>
    </source>
</evidence>
<evidence type="ECO:0008006" key="4">
    <source>
        <dbReference type="Google" id="ProtNLM"/>
    </source>
</evidence>
<dbReference type="Proteomes" id="UP001204798">
    <property type="component" value="Unassembled WGS sequence"/>
</dbReference>
<name>A0ABT2ER16_9BACT</name>
<feature type="coiled-coil region" evidence="1">
    <location>
        <begin position="35"/>
        <end position="62"/>
    </location>
</feature>
<sequence>MKQRSLNLWQRFLLGLWFATLVGMTARVGEDFRLYVALRQQRLQLQSELQRLDREVTILQNKLRFLHTPEGVRLVQRAQLLGTEKERLLVFEEGLPPISILELLSGGFEEWNAGGKVNQQERNRWLVRISRHWQRLRSERYRYQFSQQSALRHLSFTP</sequence>
<comment type="caution">
    <text evidence="2">The sequence shown here is derived from an EMBL/GenBank/DDBJ whole genome shotgun (WGS) entry which is preliminary data.</text>
</comment>